<evidence type="ECO:0000313" key="3">
    <source>
        <dbReference type="Proteomes" id="UP001209878"/>
    </source>
</evidence>
<keyword evidence="1" id="KW-1133">Transmembrane helix</keyword>
<dbReference type="AlphaFoldDB" id="A0AAD9P8I1"/>
<dbReference type="Proteomes" id="UP001209878">
    <property type="component" value="Unassembled WGS sequence"/>
</dbReference>
<evidence type="ECO:0000313" key="2">
    <source>
        <dbReference type="EMBL" id="KAK2190124.1"/>
    </source>
</evidence>
<keyword evidence="1" id="KW-0812">Transmembrane</keyword>
<evidence type="ECO:0000256" key="1">
    <source>
        <dbReference type="SAM" id="Phobius"/>
    </source>
</evidence>
<organism evidence="2 3">
    <name type="scientific">Ridgeia piscesae</name>
    <name type="common">Tubeworm</name>
    <dbReference type="NCBI Taxonomy" id="27915"/>
    <lineage>
        <taxon>Eukaryota</taxon>
        <taxon>Metazoa</taxon>
        <taxon>Spiralia</taxon>
        <taxon>Lophotrochozoa</taxon>
        <taxon>Annelida</taxon>
        <taxon>Polychaeta</taxon>
        <taxon>Sedentaria</taxon>
        <taxon>Canalipalpata</taxon>
        <taxon>Sabellida</taxon>
        <taxon>Siboglinidae</taxon>
        <taxon>Ridgeia</taxon>
    </lineage>
</organism>
<feature type="transmembrane region" description="Helical" evidence="1">
    <location>
        <begin position="17"/>
        <end position="37"/>
    </location>
</feature>
<comment type="caution">
    <text evidence="2">The sequence shown here is derived from an EMBL/GenBank/DDBJ whole genome shotgun (WGS) entry which is preliminary data.</text>
</comment>
<keyword evidence="3" id="KW-1185">Reference proteome</keyword>
<name>A0AAD9P8I1_RIDPI</name>
<keyword evidence="1" id="KW-0472">Membrane</keyword>
<dbReference type="EMBL" id="JAODUO010000087">
    <property type="protein sequence ID" value="KAK2190124.1"/>
    <property type="molecule type" value="Genomic_DNA"/>
</dbReference>
<gene>
    <name evidence="2" type="ORF">NP493_86g01029</name>
</gene>
<protein>
    <submittedName>
        <fullName evidence="2">Uncharacterized protein</fullName>
    </submittedName>
</protein>
<sequence>MQEENDVLEVPRPTYSLYVYVCMYVCLRAYVSAYVRIFECVRSFVFVCACYVTVTLSACGCMLTRILYAHSPFSSQHYACVNISYLCRPVL</sequence>
<proteinExistence type="predicted"/>
<reference evidence="2" key="1">
    <citation type="journal article" date="2023" name="Mol. Biol. Evol.">
        <title>Third-Generation Sequencing Reveals the Adaptive Role of the Epigenome in Three Deep-Sea Polychaetes.</title>
        <authorList>
            <person name="Perez M."/>
            <person name="Aroh O."/>
            <person name="Sun Y."/>
            <person name="Lan Y."/>
            <person name="Juniper S.K."/>
            <person name="Young C.R."/>
            <person name="Angers B."/>
            <person name="Qian P.Y."/>
        </authorList>
    </citation>
    <scope>NUCLEOTIDE SEQUENCE</scope>
    <source>
        <strain evidence="2">R07B-5</strain>
    </source>
</reference>
<accession>A0AAD9P8I1</accession>
<feature type="transmembrane region" description="Helical" evidence="1">
    <location>
        <begin position="44"/>
        <end position="68"/>
    </location>
</feature>